<dbReference type="Pfam" id="PF08448">
    <property type="entry name" value="PAS_4"/>
    <property type="match status" value="1"/>
</dbReference>
<dbReference type="InterPro" id="IPR001633">
    <property type="entry name" value="EAL_dom"/>
</dbReference>
<reference evidence="4" key="1">
    <citation type="submission" date="2020-02" db="EMBL/GenBank/DDBJ databases">
        <authorList>
            <person name="Meier V. D."/>
        </authorList>
    </citation>
    <scope>NUCLEOTIDE SEQUENCE</scope>
    <source>
        <strain evidence="4">AVDCRST_MAG58</strain>
    </source>
</reference>
<feature type="domain" description="PAC" evidence="1">
    <location>
        <begin position="82"/>
        <end position="136"/>
    </location>
</feature>
<accession>A0A6J4QV09</accession>
<dbReference type="SMART" id="SM00267">
    <property type="entry name" value="GGDEF"/>
    <property type="match status" value="1"/>
</dbReference>
<dbReference type="Gene3D" id="3.20.20.450">
    <property type="entry name" value="EAL domain"/>
    <property type="match status" value="1"/>
</dbReference>
<evidence type="ECO:0000313" key="4">
    <source>
        <dbReference type="EMBL" id="CAA9448497.1"/>
    </source>
</evidence>
<dbReference type="PROSITE" id="PS50887">
    <property type="entry name" value="GGDEF"/>
    <property type="match status" value="1"/>
</dbReference>
<feature type="domain" description="GGDEF" evidence="3">
    <location>
        <begin position="173"/>
        <end position="309"/>
    </location>
</feature>
<dbReference type="InterPro" id="IPR000700">
    <property type="entry name" value="PAS-assoc_C"/>
</dbReference>
<dbReference type="InterPro" id="IPR035919">
    <property type="entry name" value="EAL_sf"/>
</dbReference>
<dbReference type="PANTHER" id="PTHR44757">
    <property type="entry name" value="DIGUANYLATE CYCLASE DGCP"/>
    <property type="match status" value="1"/>
</dbReference>
<protein>
    <submittedName>
        <fullName evidence="4">Diguanylate cyclase/phosphodiesterase (GGDEF &amp; EAL domains) with PAS/PAC sensor(S)</fullName>
    </submittedName>
</protein>
<dbReference type="AlphaFoldDB" id="A0A6J4QV09"/>
<sequence>MGIEKRGSSTELHLRTTIEQSPLATAILDPDGRYLLVNAAWNALWSRGEYGFPESSSVFENERLRAMGLAPYIEECRQNAAVTTPILFCEATPETRARWLQAFIYPVRDETGTLLQVGLVFEDFTDRKALEDELAHQAFHDSLTGLPNRALFLDRLGQGLSRAKRQAERGEACGLALLYMDLDDFKRFNDSLGHAVGDQLLVGVAERVASRLRLGDTFARFGGDEFAMLLEGLEDVVQAAGVAARIKQDLSAPFQVDGHGAVVTTSIGVVVAAPGETGEYYAEELMRRADIAMYRSKRQGKNRHEIFSFGMNHSLERLGLEEDLRRAIERGELRVYYQPQIMMSTGETVGFEALVRWEHPERGLLAPSEFISLAEETGMIIALGQWVLAEACRQVRIFREQIPHEAPLRMSVNLSARQFRYPELVEEVAAILSETGTEPRDVVLEITESVMMEKGPDARGILRALKGLGLTLAMDDFGTGYSSITTLKSLPVDILKLDRSMVEGMDGDPQNRALVSATIGFAHALGLDVVVEGVETAGELDALRSMGCDIAQGYYWYRPCSTEKATELLVS</sequence>
<dbReference type="EMBL" id="CADCVF010000016">
    <property type="protein sequence ID" value="CAA9448497.1"/>
    <property type="molecule type" value="Genomic_DNA"/>
</dbReference>
<evidence type="ECO:0000259" key="1">
    <source>
        <dbReference type="PROSITE" id="PS50113"/>
    </source>
</evidence>
<dbReference type="CDD" id="cd01948">
    <property type="entry name" value="EAL"/>
    <property type="match status" value="1"/>
</dbReference>
<dbReference type="InterPro" id="IPR013656">
    <property type="entry name" value="PAS_4"/>
</dbReference>
<dbReference type="InterPro" id="IPR000160">
    <property type="entry name" value="GGDEF_dom"/>
</dbReference>
<feature type="domain" description="EAL" evidence="2">
    <location>
        <begin position="317"/>
        <end position="571"/>
    </location>
</feature>
<dbReference type="Gene3D" id="3.30.450.20">
    <property type="entry name" value="PAS domain"/>
    <property type="match status" value="1"/>
</dbReference>
<dbReference type="InterPro" id="IPR035965">
    <property type="entry name" value="PAS-like_dom_sf"/>
</dbReference>
<name>A0A6J4QV09_9ACTN</name>
<dbReference type="PROSITE" id="PS50113">
    <property type="entry name" value="PAC"/>
    <property type="match status" value="1"/>
</dbReference>
<dbReference type="SUPFAM" id="SSF55073">
    <property type="entry name" value="Nucleotide cyclase"/>
    <property type="match status" value="1"/>
</dbReference>
<dbReference type="PROSITE" id="PS50883">
    <property type="entry name" value="EAL"/>
    <property type="match status" value="1"/>
</dbReference>
<evidence type="ECO:0000259" key="3">
    <source>
        <dbReference type="PROSITE" id="PS50887"/>
    </source>
</evidence>
<dbReference type="Pfam" id="PF00563">
    <property type="entry name" value="EAL"/>
    <property type="match status" value="1"/>
</dbReference>
<dbReference type="FunFam" id="3.20.20.450:FF:000001">
    <property type="entry name" value="Cyclic di-GMP phosphodiesterase yahA"/>
    <property type="match status" value="1"/>
</dbReference>
<organism evidence="4">
    <name type="scientific">uncultured Rubrobacteraceae bacterium</name>
    <dbReference type="NCBI Taxonomy" id="349277"/>
    <lineage>
        <taxon>Bacteria</taxon>
        <taxon>Bacillati</taxon>
        <taxon>Actinomycetota</taxon>
        <taxon>Rubrobacteria</taxon>
        <taxon>Rubrobacterales</taxon>
        <taxon>Rubrobacteraceae</taxon>
        <taxon>environmental samples</taxon>
    </lineage>
</organism>
<evidence type="ECO:0000259" key="2">
    <source>
        <dbReference type="PROSITE" id="PS50883"/>
    </source>
</evidence>
<dbReference type="InterPro" id="IPR043128">
    <property type="entry name" value="Rev_trsase/Diguanyl_cyclase"/>
</dbReference>
<dbReference type="SUPFAM" id="SSF141868">
    <property type="entry name" value="EAL domain-like"/>
    <property type="match status" value="1"/>
</dbReference>
<gene>
    <name evidence="4" type="ORF">AVDCRST_MAG58-669</name>
</gene>
<dbReference type="SMART" id="SM00052">
    <property type="entry name" value="EAL"/>
    <property type="match status" value="1"/>
</dbReference>
<dbReference type="InterPro" id="IPR052155">
    <property type="entry name" value="Biofilm_reg_signaling"/>
</dbReference>
<dbReference type="CDD" id="cd01949">
    <property type="entry name" value="GGDEF"/>
    <property type="match status" value="1"/>
</dbReference>
<dbReference type="NCBIfam" id="TIGR00254">
    <property type="entry name" value="GGDEF"/>
    <property type="match status" value="1"/>
</dbReference>
<dbReference type="PANTHER" id="PTHR44757:SF2">
    <property type="entry name" value="BIOFILM ARCHITECTURE MAINTENANCE PROTEIN MBAA"/>
    <property type="match status" value="1"/>
</dbReference>
<proteinExistence type="predicted"/>
<dbReference type="SUPFAM" id="SSF55785">
    <property type="entry name" value="PYP-like sensor domain (PAS domain)"/>
    <property type="match status" value="1"/>
</dbReference>
<dbReference type="InterPro" id="IPR029787">
    <property type="entry name" value="Nucleotide_cyclase"/>
</dbReference>
<dbReference type="Gene3D" id="3.30.70.270">
    <property type="match status" value="1"/>
</dbReference>
<dbReference type="Pfam" id="PF00990">
    <property type="entry name" value="GGDEF"/>
    <property type="match status" value="1"/>
</dbReference>